<sequence>MGLWLSVLLTVTPRQDYSRLAMDQLRNHLVELEEDLVEEVTPVEETFEQQATTDNIITINVNPVEIPDDVTSEQVEVEPHPYDGTILNQLWPTLQGRYLPAVVVHVNYYTLDDGGGEGGGQLIPCEIGLTAFSVQRGILDSYSTLLGADFPSASSTQLTQLDVHAVTRGINELPYSTGSRLSVHAIQKFLDKKQYIPRGLRRAPIFCSNSCITDVKKILEDLYAKNGLVFKNEVLSLEWLMVSLSQSGLLTLADMESVADKCIIDQITGSIVVNLQREKEGLMFTVEDLSAGCYFNTIDVERHLQLGTTSRIAARETVLFPEVVLGVFCSESRASAYLTLNKDAYGCLLACRYHDVNERVDSGSRSVFCALSISQRQVFLLLDAVAVNFGIAPRVSRHYPRGHV</sequence>
<evidence type="ECO:0000256" key="1">
    <source>
        <dbReference type="ARBA" id="ARBA00007057"/>
    </source>
</evidence>
<protein>
    <recommendedName>
        <fullName evidence="3">Maelstrom domain-containing protein</fullName>
    </recommendedName>
</protein>
<keyword evidence="5" id="KW-1185">Reference proteome</keyword>
<evidence type="ECO:0000259" key="3">
    <source>
        <dbReference type="Pfam" id="PF13017"/>
    </source>
</evidence>
<reference evidence="4 5" key="1">
    <citation type="submission" date="2024-08" db="EMBL/GenBank/DDBJ databases">
        <authorList>
            <person name="Cucini C."/>
            <person name="Frati F."/>
        </authorList>
    </citation>
    <scope>NUCLEOTIDE SEQUENCE [LARGE SCALE GENOMIC DNA]</scope>
</reference>
<feature type="domain" description="Maelstrom" evidence="3">
    <location>
        <begin position="122"/>
        <end position="261"/>
    </location>
</feature>
<name>A0ABP1RSB9_9HEXA</name>
<evidence type="ECO:0000313" key="5">
    <source>
        <dbReference type="Proteomes" id="UP001642540"/>
    </source>
</evidence>
<dbReference type="Proteomes" id="UP001642540">
    <property type="component" value="Unassembled WGS sequence"/>
</dbReference>
<organism evidence="4 5">
    <name type="scientific">Orchesella dallaii</name>
    <dbReference type="NCBI Taxonomy" id="48710"/>
    <lineage>
        <taxon>Eukaryota</taxon>
        <taxon>Metazoa</taxon>
        <taxon>Ecdysozoa</taxon>
        <taxon>Arthropoda</taxon>
        <taxon>Hexapoda</taxon>
        <taxon>Collembola</taxon>
        <taxon>Entomobryomorpha</taxon>
        <taxon>Entomobryoidea</taxon>
        <taxon>Orchesellidae</taxon>
        <taxon>Orchesellinae</taxon>
        <taxon>Orchesella</taxon>
    </lineage>
</organism>
<dbReference type="InterPro" id="IPR024970">
    <property type="entry name" value="Maelstrom"/>
</dbReference>
<proteinExistence type="inferred from homology"/>
<dbReference type="EMBL" id="CAXLJM020000104">
    <property type="protein sequence ID" value="CAL8134296.1"/>
    <property type="molecule type" value="Genomic_DNA"/>
</dbReference>
<keyword evidence="2" id="KW-0943">RNA-mediated gene silencing</keyword>
<evidence type="ECO:0000313" key="4">
    <source>
        <dbReference type="EMBL" id="CAL8134296.1"/>
    </source>
</evidence>
<evidence type="ECO:0000256" key="2">
    <source>
        <dbReference type="ARBA" id="ARBA00023158"/>
    </source>
</evidence>
<gene>
    <name evidence="4" type="ORF">ODALV1_LOCUS25459</name>
</gene>
<accession>A0ABP1RSB9</accession>
<dbReference type="Pfam" id="PF13017">
    <property type="entry name" value="Maelstrom"/>
    <property type="match status" value="1"/>
</dbReference>
<comment type="similarity">
    <text evidence="1">Belongs to the maelstrom family.</text>
</comment>
<comment type="caution">
    <text evidence="4">The sequence shown here is derived from an EMBL/GenBank/DDBJ whole genome shotgun (WGS) entry which is preliminary data.</text>
</comment>